<protein>
    <recommendedName>
        <fullName evidence="2">PH domain-containing protein</fullName>
    </recommendedName>
</protein>
<evidence type="ECO:0000313" key="3">
    <source>
        <dbReference type="EMBL" id="CAE0725267.1"/>
    </source>
</evidence>
<feature type="compositionally biased region" description="Acidic residues" evidence="1">
    <location>
        <begin position="69"/>
        <end position="80"/>
    </location>
</feature>
<feature type="compositionally biased region" description="Low complexity" evidence="1">
    <location>
        <begin position="21"/>
        <end position="37"/>
    </location>
</feature>
<proteinExistence type="predicted"/>
<feature type="compositionally biased region" description="Low complexity" evidence="1">
    <location>
        <begin position="586"/>
        <end position="598"/>
    </location>
</feature>
<organism evidence="3">
    <name type="scientific">Pseudo-nitzschia australis</name>
    <dbReference type="NCBI Taxonomy" id="44445"/>
    <lineage>
        <taxon>Eukaryota</taxon>
        <taxon>Sar</taxon>
        <taxon>Stramenopiles</taxon>
        <taxon>Ochrophyta</taxon>
        <taxon>Bacillariophyta</taxon>
        <taxon>Bacillariophyceae</taxon>
        <taxon>Bacillariophycidae</taxon>
        <taxon>Bacillariales</taxon>
        <taxon>Bacillariaceae</taxon>
        <taxon>Pseudo-nitzschia</taxon>
    </lineage>
</organism>
<dbReference type="SMART" id="SM00233">
    <property type="entry name" value="PH"/>
    <property type="match status" value="1"/>
</dbReference>
<reference evidence="3" key="1">
    <citation type="submission" date="2021-01" db="EMBL/GenBank/DDBJ databases">
        <authorList>
            <person name="Corre E."/>
            <person name="Pelletier E."/>
            <person name="Niang G."/>
            <person name="Scheremetjew M."/>
            <person name="Finn R."/>
            <person name="Kale V."/>
            <person name="Holt S."/>
            <person name="Cochrane G."/>
            <person name="Meng A."/>
            <person name="Brown T."/>
            <person name="Cohen L."/>
        </authorList>
    </citation>
    <scope>NUCLEOTIDE SEQUENCE</scope>
    <source>
        <strain evidence="3">10249 10 AB</strain>
    </source>
</reference>
<feature type="domain" description="PH" evidence="2">
    <location>
        <begin position="403"/>
        <end position="561"/>
    </location>
</feature>
<dbReference type="Pfam" id="PF07059">
    <property type="entry name" value="EDR2_C"/>
    <property type="match status" value="1"/>
</dbReference>
<evidence type="ECO:0000259" key="2">
    <source>
        <dbReference type="PROSITE" id="PS50003"/>
    </source>
</evidence>
<feature type="region of interest" description="Disordered" evidence="1">
    <location>
        <begin position="1"/>
        <end position="41"/>
    </location>
</feature>
<dbReference type="PANTHER" id="PTHR31558:SF3">
    <property type="entry name" value="CW14 PROTEIN"/>
    <property type="match status" value="1"/>
</dbReference>
<sequence>MASSGENDQDGLTQTPPPLHNNDSNSNSSNSSNNNTSVVPTIRLSRSFDNFDFPSNAASRGSHNKSDEFEFETSNSDDIDDNPKFLPLNRSFSADDLDAATRMVPFETGGLAANSTAFATNTNTTATTTTTNTAQLSTHVASVASGEILMPKDDSNEMIVPASSNSVSDGDEQTRDNSYHYGFTDNDREQSSHNTREVSATNSYELEIATATTTNSNTNNDNVDEGAISSDDEDDSEVLLAKEMALAIAKNPTMTPTQLRELQQRVQYKMNKKKKDRTFAAIEKKDKTTTKPKKLSSTKIVKETIKETKQNAKAGAKVLKKEFQKGLRAMGLTAAKETTTKEVERCESISSSEDTGGLPNASIATYIGISGGGASANTNTRGIIDNLLVTPRTSERLDGDGEKIRLAGIVWKRRSGLGKYSMTAPWERRRVVLKGTKLIYYKTLQESMSAISDGEEEEINAEAEGFLGASGWINTFMDKTGVNLSVKNLSVPWETSPKPGARGYMDLHKEKASAAASYGHTGAPTPFALSIKVTSITRYKLCFDTQNELMTWLAAISDVVVAGSVDDYNAGILEANDPSSQGGGETSTTGGDTTTTGTWLEPPPTKGPSEQQQQGGHRLWSTERYQVKSVDYPQVSAEEDLEDDNNDFDMGSAEDYFLDTSKAQEIWGLPTGYLKLTFYLMNAVILSARFQTALTDDIFWYVLVFSNVLAVLLINKVVVGGEILAKPGLEGRGKATKKQRKQADGVQKTSSGESAETAIKTTDSPLIDEHFIPPAGSTSIRIENAKDLPTKDGVIFPGWRQVDPAEIPVRGATYKANKKKIPCPGDLYECIELDVFESKKRAPDMAGRVILPTVAYENDHGPKTWNAPDLFVISVSLPTDPPKLYGGSTDNGGGYTITMYCRMRQETRDILRRITADGYNPTDEEKKVDPDKSIVNAARLLDEWCRRAPSDDNWMARFKVIPQGNNLVEIGLPSWISNYNGKPFLIKRPGTTGFLYRHPDKSCMEFDVSLHPFPYLAKQGLCYMKDGFFKKILATLAFCIEGRAEDELPECLIGLFQLVRFCWLCVKQDATETILFAHIPSYLFLFPFPSQS</sequence>
<feature type="compositionally biased region" description="Basic and acidic residues" evidence="1">
    <location>
        <begin position="185"/>
        <end position="196"/>
    </location>
</feature>
<dbReference type="InterPro" id="IPR011993">
    <property type="entry name" value="PH-like_dom_sf"/>
</dbReference>
<feature type="compositionally biased region" description="Polar residues" evidence="1">
    <location>
        <begin position="1"/>
        <end position="14"/>
    </location>
</feature>
<dbReference type="PANTHER" id="PTHR31558">
    <property type="entry name" value="CW14 PROTEIN"/>
    <property type="match status" value="1"/>
</dbReference>
<accession>A0A7S4ASB6</accession>
<dbReference type="PROSITE" id="PS50003">
    <property type="entry name" value="PH_DOMAIN"/>
    <property type="match status" value="1"/>
</dbReference>
<feature type="region of interest" description="Disordered" evidence="1">
    <location>
        <begin position="734"/>
        <end position="757"/>
    </location>
</feature>
<dbReference type="EMBL" id="HBIX01026469">
    <property type="protein sequence ID" value="CAE0725267.1"/>
    <property type="molecule type" value="Transcribed_RNA"/>
</dbReference>
<dbReference type="Gene3D" id="2.30.29.30">
    <property type="entry name" value="Pleckstrin-homology domain (PH domain)/Phosphotyrosine-binding domain (PTB)"/>
    <property type="match status" value="1"/>
</dbReference>
<feature type="region of interest" description="Disordered" evidence="1">
    <location>
        <begin position="57"/>
        <end position="82"/>
    </location>
</feature>
<feature type="compositionally biased region" description="Polar residues" evidence="1">
    <location>
        <begin position="747"/>
        <end position="757"/>
    </location>
</feature>
<dbReference type="InterPro" id="IPR001849">
    <property type="entry name" value="PH_domain"/>
</dbReference>
<feature type="region of interest" description="Disordered" evidence="1">
    <location>
        <begin position="573"/>
        <end position="618"/>
    </location>
</feature>
<dbReference type="InterPro" id="IPR009769">
    <property type="entry name" value="EDR2_C"/>
</dbReference>
<dbReference type="SUPFAM" id="SSF50729">
    <property type="entry name" value="PH domain-like"/>
    <property type="match status" value="1"/>
</dbReference>
<evidence type="ECO:0000256" key="1">
    <source>
        <dbReference type="SAM" id="MobiDB-lite"/>
    </source>
</evidence>
<name>A0A7S4ASB6_9STRA</name>
<dbReference type="AlphaFoldDB" id="A0A7S4ASB6"/>
<gene>
    <name evidence="3" type="ORF">PAUS00366_LOCUS18024</name>
</gene>
<feature type="region of interest" description="Disordered" evidence="1">
    <location>
        <begin position="182"/>
        <end position="202"/>
    </location>
</feature>